<dbReference type="eggNOG" id="COG1677">
    <property type="taxonomic scope" value="Bacteria"/>
</dbReference>
<dbReference type="EMBL" id="BAGZ01000006">
    <property type="protein sequence ID" value="GAB77748.1"/>
    <property type="molecule type" value="Genomic_DNA"/>
</dbReference>
<evidence type="ECO:0000256" key="3">
    <source>
        <dbReference type="ARBA" id="ARBA00023143"/>
    </source>
</evidence>
<evidence type="ECO:0000256" key="1">
    <source>
        <dbReference type="ARBA" id="ARBA00004117"/>
    </source>
</evidence>
<comment type="caution">
    <text evidence="5">The sequence shown here is derived from an EMBL/GenBank/DDBJ whole genome shotgun (WGS) entry which is preliminary data.</text>
</comment>
<proteinExistence type="inferred from homology"/>
<dbReference type="PRINTS" id="PR01006">
    <property type="entry name" value="FLGHOOKFLIE"/>
</dbReference>
<evidence type="ECO:0000256" key="4">
    <source>
        <dbReference type="HAMAP-Rule" id="MF_00724"/>
    </source>
</evidence>
<dbReference type="GO" id="GO:0003774">
    <property type="term" value="F:cytoskeletal motor activity"/>
    <property type="evidence" value="ECO:0007669"/>
    <property type="project" value="InterPro"/>
</dbReference>
<dbReference type="RefSeq" id="WP_006502500.1">
    <property type="nucleotide sequence ID" value="NZ_BAGZ01000006.1"/>
</dbReference>
<dbReference type="PANTHER" id="PTHR34653">
    <property type="match status" value="1"/>
</dbReference>
<dbReference type="STRING" id="100225.SAMN05421595_0252"/>
<sequence length="111" mass="11655">MTFSIPGISTIPSFGIGGVRDLTGVDKLTTPSAVGSPSQGEFGAILARKIGELDALHRTSDTLAVKAVTGDLTDIHDYTIAANEATVATQLVVNVRNKAVEAFNEIMRMPL</sequence>
<keyword evidence="5" id="KW-0282">Flagellum</keyword>
<comment type="similarity">
    <text evidence="2 4">Belongs to the FliE family.</text>
</comment>
<dbReference type="Proteomes" id="UP000008495">
    <property type="component" value="Unassembled WGS sequence"/>
</dbReference>
<accession>K6V691</accession>
<dbReference type="InterPro" id="IPR001624">
    <property type="entry name" value="FliE"/>
</dbReference>
<dbReference type="OrthoDB" id="3268318at2"/>
<evidence type="ECO:0000256" key="2">
    <source>
        <dbReference type="ARBA" id="ARBA00009272"/>
    </source>
</evidence>
<reference evidence="5 6" key="1">
    <citation type="submission" date="2012-08" db="EMBL/GenBank/DDBJ databases">
        <title>Whole genome shotgun sequence of Austwickia chelonae NBRC 105200.</title>
        <authorList>
            <person name="Yoshida I."/>
            <person name="Hosoyama A."/>
            <person name="Tsuchikane K."/>
            <person name="Katsumata H."/>
            <person name="Ando Y."/>
            <person name="Ohji S."/>
            <person name="Hamada M."/>
            <person name="Tamura T."/>
            <person name="Yamazoe A."/>
            <person name="Yamazaki S."/>
            <person name="Fujita N."/>
        </authorList>
    </citation>
    <scope>NUCLEOTIDE SEQUENCE [LARGE SCALE GENOMIC DNA]</scope>
    <source>
        <strain evidence="5 6">NBRC 105200</strain>
    </source>
</reference>
<dbReference type="HAMAP" id="MF_00724">
    <property type="entry name" value="FliE"/>
    <property type="match status" value="1"/>
</dbReference>
<organism evidence="5 6">
    <name type="scientific">Austwickia chelonae NBRC 105200</name>
    <dbReference type="NCBI Taxonomy" id="1184607"/>
    <lineage>
        <taxon>Bacteria</taxon>
        <taxon>Bacillati</taxon>
        <taxon>Actinomycetota</taxon>
        <taxon>Actinomycetes</taxon>
        <taxon>Micrococcales</taxon>
        <taxon>Dermatophilaceae</taxon>
        <taxon>Austwickia</taxon>
    </lineage>
</organism>
<protein>
    <recommendedName>
        <fullName evidence="4">Flagellar hook-basal body complex protein FliE</fullName>
    </recommendedName>
</protein>
<keyword evidence="5" id="KW-0966">Cell projection</keyword>
<dbReference type="PANTHER" id="PTHR34653:SF1">
    <property type="entry name" value="FLAGELLAR HOOK-BASAL BODY COMPLEX PROTEIN FLIE"/>
    <property type="match status" value="1"/>
</dbReference>
<comment type="subcellular location">
    <subcellularLocation>
        <location evidence="1 4">Bacterial flagellum basal body</location>
    </subcellularLocation>
</comment>
<dbReference type="GO" id="GO:0005198">
    <property type="term" value="F:structural molecule activity"/>
    <property type="evidence" value="ECO:0007669"/>
    <property type="project" value="InterPro"/>
</dbReference>
<evidence type="ECO:0000313" key="5">
    <source>
        <dbReference type="EMBL" id="GAB77748.1"/>
    </source>
</evidence>
<dbReference type="GO" id="GO:0009425">
    <property type="term" value="C:bacterial-type flagellum basal body"/>
    <property type="evidence" value="ECO:0007669"/>
    <property type="project" value="UniProtKB-SubCell"/>
</dbReference>
<dbReference type="Pfam" id="PF02049">
    <property type="entry name" value="FliE"/>
    <property type="match status" value="1"/>
</dbReference>
<gene>
    <name evidence="4 5" type="primary">fliE</name>
    <name evidence="5" type="ORF">AUCHE_06_00200</name>
</gene>
<name>K6V691_9MICO</name>
<keyword evidence="6" id="KW-1185">Reference proteome</keyword>
<evidence type="ECO:0000313" key="6">
    <source>
        <dbReference type="Proteomes" id="UP000008495"/>
    </source>
</evidence>
<keyword evidence="5" id="KW-0969">Cilium</keyword>
<dbReference type="AlphaFoldDB" id="K6V691"/>
<dbReference type="GO" id="GO:0071973">
    <property type="term" value="P:bacterial-type flagellum-dependent cell motility"/>
    <property type="evidence" value="ECO:0007669"/>
    <property type="project" value="InterPro"/>
</dbReference>
<keyword evidence="3 4" id="KW-0975">Bacterial flagellum</keyword>